<evidence type="ECO:0000256" key="1">
    <source>
        <dbReference type="SAM" id="Phobius"/>
    </source>
</evidence>
<dbReference type="AlphaFoldDB" id="A0A8T3B390"/>
<reference evidence="2" key="1">
    <citation type="journal article" date="2022" name="Front. Genet.">
        <title>Chromosome-Scale Assembly of the Dendrobium nobile Genome Provides Insights Into the Molecular Mechanism of the Biosynthesis of the Medicinal Active Ingredient of Dendrobium.</title>
        <authorList>
            <person name="Xu Q."/>
            <person name="Niu S.-C."/>
            <person name="Li K.-L."/>
            <person name="Zheng P.-J."/>
            <person name="Zhang X.-J."/>
            <person name="Jia Y."/>
            <person name="Liu Y."/>
            <person name="Niu Y.-X."/>
            <person name="Yu L.-H."/>
            <person name="Chen D.-F."/>
            <person name="Zhang G.-Q."/>
        </authorList>
    </citation>
    <scope>NUCLEOTIDE SEQUENCE</scope>
    <source>
        <tissue evidence="2">Leaf</tissue>
    </source>
</reference>
<keyword evidence="1" id="KW-0812">Transmembrane</keyword>
<comment type="caution">
    <text evidence="2">The sequence shown here is derived from an EMBL/GenBank/DDBJ whole genome shotgun (WGS) entry which is preliminary data.</text>
</comment>
<keyword evidence="1" id="KW-0472">Membrane</keyword>
<protein>
    <submittedName>
        <fullName evidence="2">Uncharacterized protein</fullName>
    </submittedName>
</protein>
<accession>A0A8T3B390</accession>
<proteinExistence type="predicted"/>
<gene>
    <name evidence="2" type="ORF">KFK09_017371</name>
</gene>
<sequence>MGNDDWIAIFPFGWQESYFCNQVERAAIPEPAASLISSTFGYFLMYLILFLINLPYRIVLGILFYYPTFGSSKFCQDRFCCFFFLHYM</sequence>
<name>A0A8T3B390_DENNO</name>
<evidence type="ECO:0000313" key="2">
    <source>
        <dbReference type="EMBL" id="KAI0502422.1"/>
    </source>
</evidence>
<dbReference type="SMR" id="A0A8T3B390"/>
<keyword evidence="3" id="KW-1185">Reference proteome</keyword>
<feature type="transmembrane region" description="Helical" evidence="1">
    <location>
        <begin position="43"/>
        <end position="66"/>
    </location>
</feature>
<keyword evidence="1" id="KW-1133">Transmembrane helix</keyword>
<dbReference type="EMBL" id="JAGYWB010000012">
    <property type="protein sequence ID" value="KAI0502422.1"/>
    <property type="molecule type" value="Genomic_DNA"/>
</dbReference>
<evidence type="ECO:0000313" key="3">
    <source>
        <dbReference type="Proteomes" id="UP000829196"/>
    </source>
</evidence>
<dbReference type="Proteomes" id="UP000829196">
    <property type="component" value="Unassembled WGS sequence"/>
</dbReference>
<organism evidence="2 3">
    <name type="scientific">Dendrobium nobile</name>
    <name type="common">Orchid</name>
    <dbReference type="NCBI Taxonomy" id="94219"/>
    <lineage>
        <taxon>Eukaryota</taxon>
        <taxon>Viridiplantae</taxon>
        <taxon>Streptophyta</taxon>
        <taxon>Embryophyta</taxon>
        <taxon>Tracheophyta</taxon>
        <taxon>Spermatophyta</taxon>
        <taxon>Magnoliopsida</taxon>
        <taxon>Liliopsida</taxon>
        <taxon>Asparagales</taxon>
        <taxon>Orchidaceae</taxon>
        <taxon>Epidendroideae</taxon>
        <taxon>Malaxideae</taxon>
        <taxon>Dendrobiinae</taxon>
        <taxon>Dendrobium</taxon>
    </lineage>
</organism>